<dbReference type="EMBL" id="LAZR01065908">
    <property type="protein sequence ID" value="KKK54616.1"/>
    <property type="molecule type" value="Genomic_DNA"/>
</dbReference>
<protein>
    <submittedName>
        <fullName evidence="1">Uncharacterized protein</fullName>
    </submittedName>
</protein>
<feature type="non-terminal residue" evidence="1">
    <location>
        <position position="72"/>
    </location>
</feature>
<accession>A0A0F8Z3G6</accession>
<reference evidence="1" key="1">
    <citation type="journal article" date="2015" name="Nature">
        <title>Complex archaea that bridge the gap between prokaryotes and eukaryotes.</title>
        <authorList>
            <person name="Spang A."/>
            <person name="Saw J.H."/>
            <person name="Jorgensen S.L."/>
            <person name="Zaremba-Niedzwiedzka K."/>
            <person name="Martijn J."/>
            <person name="Lind A.E."/>
            <person name="van Eijk R."/>
            <person name="Schleper C."/>
            <person name="Guy L."/>
            <person name="Ettema T.J."/>
        </authorList>
    </citation>
    <scope>NUCLEOTIDE SEQUENCE</scope>
</reference>
<evidence type="ECO:0000313" key="1">
    <source>
        <dbReference type="EMBL" id="KKK54616.1"/>
    </source>
</evidence>
<name>A0A0F8Z3G6_9ZZZZ</name>
<sequence>MKLRVQPGSAAGTDVPVCVKVTLPDGLANVPAGEIRVTVHPDGEPGPAVPGQIVRNGDANELWWVLPSVESG</sequence>
<organism evidence="1">
    <name type="scientific">marine sediment metagenome</name>
    <dbReference type="NCBI Taxonomy" id="412755"/>
    <lineage>
        <taxon>unclassified sequences</taxon>
        <taxon>metagenomes</taxon>
        <taxon>ecological metagenomes</taxon>
    </lineage>
</organism>
<proteinExistence type="predicted"/>
<dbReference type="AlphaFoldDB" id="A0A0F8Z3G6"/>
<comment type="caution">
    <text evidence="1">The sequence shown here is derived from an EMBL/GenBank/DDBJ whole genome shotgun (WGS) entry which is preliminary data.</text>
</comment>
<gene>
    <name evidence="1" type="ORF">LCGC14_3082900</name>
</gene>